<dbReference type="AlphaFoldDB" id="A0A1B7LDB8"/>
<proteinExistence type="predicted"/>
<dbReference type="InterPro" id="IPR007710">
    <property type="entry name" value="Nucleoside_deoxyribTrfase"/>
</dbReference>
<dbReference type="EMBL" id="LYVF01000168">
    <property type="protein sequence ID" value="OAT81089.1"/>
    <property type="molecule type" value="Genomic_DNA"/>
</dbReference>
<evidence type="ECO:0000313" key="2">
    <source>
        <dbReference type="Proteomes" id="UP000078532"/>
    </source>
</evidence>
<sequence>MTTVYLAGAIDGQPADQVTCWRRKAALVLKENGFSVIDPTEGKDLTAFYDPRDIVETDLANVDRADIILLEMNTKGHAYIGTAIEMRRAWEQGKPVICWGTANRESYFLRYHATAMLETLDEAIGVIVNGNYPRDTGSQE</sequence>
<name>A0A1B7LDB8_9FIRM</name>
<gene>
    <name evidence="1" type="ORF">A6M21_11785</name>
</gene>
<dbReference type="OrthoDB" id="1149194at2"/>
<evidence type="ECO:0000313" key="1">
    <source>
        <dbReference type="EMBL" id="OAT81089.1"/>
    </source>
</evidence>
<evidence type="ECO:0008006" key="3">
    <source>
        <dbReference type="Google" id="ProtNLM"/>
    </source>
</evidence>
<comment type="caution">
    <text evidence="1">The sequence shown here is derived from an EMBL/GenBank/DDBJ whole genome shotgun (WGS) entry which is preliminary data.</text>
</comment>
<reference evidence="1 2" key="1">
    <citation type="submission" date="2016-04" db="EMBL/GenBank/DDBJ databases">
        <authorList>
            <person name="Evans L.H."/>
            <person name="Alamgir A."/>
            <person name="Owens N."/>
            <person name="Weber N.D."/>
            <person name="Virtaneva K."/>
            <person name="Barbian K."/>
            <person name="Babar A."/>
            <person name="Rosenke K."/>
        </authorList>
    </citation>
    <scope>NUCLEOTIDE SEQUENCE [LARGE SCALE GENOMIC DNA]</scope>
    <source>
        <strain evidence="1 2">LMa1</strain>
    </source>
</reference>
<dbReference type="STRING" id="1838280.A6M21_11785"/>
<dbReference type="SUPFAM" id="SSF52309">
    <property type="entry name" value="N-(deoxy)ribosyltransferase-like"/>
    <property type="match status" value="1"/>
</dbReference>
<organism evidence="1 2">
    <name type="scientific">Desulfotomaculum copahuensis</name>
    <dbReference type="NCBI Taxonomy" id="1838280"/>
    <lineage>
        <taxon>Bacteria</taxon>
        <taxon>Bacillati</taxon>
        <taxon>Bacillota</taxon>
        <taxon>Clostridia</taxon>
        <taxon>Eubacteriales</taxon>
        <taxon>Desulfotomaculaceae</taxon>
        <taxon>Desulfotomaculum</taxon>
    </lineage>
</organism>
<accession>A0A1B7LDB8</accession>
<dbReference type="Pfam" id="PF05014">
    <property type="entry name" value="Nuc_deoxyrib_tr"/>
    <property type="match status" value="1"/>
</dbReference>
<dbReference type="Gene3D" id="3.40.50.450">
    <property type="match status" value="1"/>
</dbReference>
<dbReference type="Proteomes" id="UP000078532">
    <property type="component" value="Unassembled WGS sequence"/>
</dbReference>
<keyword evidence="2" id="KW-1185">Reference proteome</keyword>
<protein>
    <recommendedName>
        <fullName evidence="3">Nucleoside 2-deoxyribosyltransferase</fullName>
    </recommendedName>
</protein>
<dbReference type="RefSeq" id="WP_066669091.1">
    <property type="nucleotide sequence ID" value="NZ_LYVF01000168.1"/>
</dbReference>